<dbReference type="AlphaFoldDB" id="A0AAD8ATS3"/>
<dbReference type="InterPro" id="IPR036396">
    <property type="entry name" value="Cyt_P450_sf"/>
</dbReference>
<dbReference type="GO" id="GO:0008395">
    <property type="term" value="F:steroid hydroxylase activity"/>
    <property type="evidence" value="ECO:0007669"/>
    <property type="project" value="TreeGrafter"/>
</dbReference>
<keyword evidence="4 8" id="KW-0560">Oxidoreductase</keyword>
<protein>
    <submittedName>
        <fullName evidence="9">Cytochrome P450 2D20</fullName>
    </submittedName>
</protein>
<dbReference type="SUPFAM" id="SSF48264">
    <property type="entry name" value="Cytochrome P450"/>
    <property type="match status" value="1"/>
</dbReference>
<dbReference type="PRINTS" id="PR00463">
    <property type="entry name" value="EP450I"/>
</dbReference>
<name>A0AAD8ATS3_BIOPF</name>
<evidence type="ECO:0000256" key="8">
    <source>
        <dbReference type="RuleBase" id="RU000461"/>
    </source>
</evidence>
<proteinExistence type="inferred from homology"/>
<dbReference type="PROSITE" id="PS00086">
    <property type="entry name" value="CYTOCHROME_P450"/>
    <property type="match status" value="1"/>
</dbReference>
<sequence length="438" mass="50038">MFGTKNLCSSLYIGSKLLIVLNGYDVIKEALIKRADDFSDRPVMVFDELMGYQGKGLAFASGDVWREHRSVTLNIFRKLGLDENVLATKVTAEVNRFLGHLDESDGQPVNIRELISASTSSIICAILLGQVFQYDDPRFENIIRDIQTIIRNNQQIVMMSYFPLLKLLPLDVLGYKNLLQTMEALYGEFKLWIEESRNRDPRDNFISAYLTERTTRVRQGHTTTLDEINLLKVVSDLFIAGSETTSATIVWFILYMLNYPDVQRKIFNEIDQHVEKGRAPTLRDKPKLTYVVASILETQRLSSISPVSIVRTCPKDVHIKGFTVPRGSLVVPNLDSVLFDKTIWGQDAKLFRPERFIDEQGQLKVPEEFVPFGLGRRVCLGRTMANTELFLYISRMVQTFEFLPPRPGQPPSMNYVLGLTAVPEPYLVRALRRNTCRK</sequence>
<evidence type="ECO:0000256" key="2">
    <source>
        <dbReference type="ARBA" id="ARBA00010617"/>
    </source>
</evidence>
<dbReference type="InterPro" id="IPR001128">
    <property type="entry name" value="Cyt_P450"/>
</dbReference>
<dbReference type="GO" id="GO:0006082">
    <property type="term" value="P:organic acid metabolic process"/>
    <property type="evidence" value="ECO:0007669"/>
    <property type="project" value="TreeGrafter"/>
</dbReference>
<dbReference type="PANTHER" id="PTHR24300">
    <property type="entry name" value="CYTOCHROME P450 508A4-RELATED"/>
    <property type="match status" value="1"/>
</dbReference>
<organism evidence="9 10">
    <name type="scientific">Biomphalaria pfeifferi</name>
    <name type="common">Bloodfluke planorb</name>
    <name type="synonym">Freshwater snail</name>
    <dbReference type="NCBI Taxonomy" id="112525"/>
    <lineage>
        <taxon>Eukaryota</taxon>
        <taxon>Metazoa</taxon>
        <taxon>Spiralia</taxon>
        <taxon>Lophotrochozoa</taxon>
        <taxon>Mollusca</taxon>
        <taxon>Gastropoda</taxon>
        <taxon>Heterobranchia</taxon>
        <taxon>Euthyneura</taxon>
        <taxon>Panpulmonata</taxon>
        <taxon>Hygrophila</taxon>
        <taxon>Lymnaeoidea</taxon>
        <taxon>Planorbidae</taxon>
        <taxon>Biomphalaria</taxon>
    </lineage>
</organism>
<evidence type="ECO:0000256" key="6">
    <source>
        <dbReference type="ARBA" id="ARBA00023033"/>
    </source>
</evidence>
<dbReference type="InterPro" id="IPR017972">
    <property type="entry name" value="Cyt_P450_CS"/>
</dbReference>
<evidence type="ECO:0000256" key="5">
    <source>
        <dbReference type="ARBA" id="ARBA00023004"/>
    </source>
</evidence>
<dbReference type="Pfam" id="PF00067">
    <property type="entry name" value="p450"/>
    <property type="match status" value="1"/>
</dbReference>
<comment type="cofactor">
    <cofactor evidence="1 7">
        <name>heme</name>
        <dbReference type="ChEBI" id="CHEBI:30413"/>
    </cofactor>
</comment>
<feature type="binding site" description="axial binding residue" evidence="7">
    <location>
        <position position="379"/>
    </location>
    <ligand>
        <name>heme</name>
        <dbReference type="ChEBI" id="CHEBI:30413"/>
    </ligand>
    <ligandPart>
        <name>Fe</name>
        <dbReference type="ChEBI" id="CHEBI:18248"/>
    </ligandPart>
</feature>
<dbReference type="Gene3D" id="1.10.630.10">
    <property type="entry name" value="Cytochrome P450"/>
    <property type="match status" value="1"/>
</dbReference>
<dbReference type="GO" id="GO:0016712">
    <property type="term" value="F:oxidoreductase activity, acting on paired donors, with incorporation or reduction of molecular oxygen, reduced flavin or flavoprotein as one donor, and incorporation of one atom of oxygen"/>
    <property type="evidence" value="ECO:0007669"/>
    <property type="project" value="TreeGrafter"/>
</dbReference>
<evidence type="ECO:0000313" key="9">
    <source>
        <dbReference type="EMBL" id="KAK0042301.1"/>
    </source>
</evidence>
<evidence type="ECO:0000256" key="1">
    <source>
        <dbReference type="ARBA" id="ARBA00001971"/>
    </source>
</evidence>
<reference evidence="9" key="1">
    <citation type="journal article" date="2023" name="PLoS Negl. Trop. Dis.">
        <title>A genome sequence for Biomphalaria pfeifferi, the major vector snail for the human-infecting parasite Schistosoma mansoni.</title>
        <authorList>
            <person name="Bu L."/>
            <person name="Lu L."/>
            <person name="Laidemitt M.R."/>
            <person name="Zhang S.M."/>
            <person name="Mutuku M."/>
            <person name="Mkoji G."/>
            <person name="Steinauer M."/>
            <person name="Loker E.S."/>
        </authorList>
    </citation>
    <scope>NUCLEOTIDE SEQUENCE</scope>
    <source>
        <strain evidence="9">KasaAsao</strain>
    </source>
</reference>
<reference evidence="9" key="2">
    <citation type="submission" date="2023-04" db="EMBL/GenBank/DDBJ databases">
        <authorList>
            <person name="Bu L."/>
            <person name="Lu L."/>
            <person name="Laidemitt M.R."/>
            <person name="Zhang S.M."/>
            <person name="Mutuku M."/>
            <person name="Mkoji G."/>
            <person name="Steinauer M."/>
            <person name="Loker E.S."/>
        </authorList>
    </citation>
    <scope>NUCLEOTIDE SEQUENCE</scope>
    <source>
        <strain evidence="9">KasaAsao</strain>
        <tissue evidence="9">Whole Snail</tissue>
    </source>
</reference>
<dbReference type="InterPro" id="IPR002401">
    <property type="entry name" value="Cyt_P450_E_grp-I"/>
</dbReference>
<accession>A0AAD8ATS3</accession>
<dbReference type="PRINTS" id="PR00385">
    <property type="entry name" value="P450"/>
</dbReference>
<evidence type="ECO:0000256" key="4">
    <source>
        <dbReference type="ARBA" id="ARBA00023002"/>
    </source>
</evidence>
<gene>
    <name evidence="9" type="ORF">Bpfe_028276</name>
</gene>
<keyword evidence="5 7" id="KW-0408">Iron</keyword>
<dbReference type="GO" id="GO:0006805">
    <property type="term" value="P:xenobiotic metabolic process"/>
    <property type="evidence" value="ECO:0007669"/>
    <property type="project" value="TreeGrafter"/>
</dbReference>
<dbReference type="PANTHER" id="PTHR24300:SF403">
    <property type="entry name" value="CYTOCHROME P450 306A1"/>
    <property type="match status" value="1"/>
</dbReference>
<keyword evidence="10" id="KW-1185">Reference proteome</keyword>
<comment type="similarity">
    <text evidence="2 8">Belongs to the cytochrome P450 family.</text>
</comment>
<evidence type="ECO:0000256" key="7">
    <source>
        <dbReference type="PIRSR" id="PIRSR602401-1"/>
    </source>
</evidence>
<evidence type="ECO:0000256" key="3">
    <source>
        <dbReference type="ARBA" id="ARBA00022723"/>
    </source>
</evidence>
<evidence type="ECO:0000313" key="10">
    <source>
        <dbReference type="Proteomes" id="UP001233172"/>
    </source>
</evidence>
<keyword evidence="6 8" id="KW-0503">Monooxygenase</keyword>
<comment type="caution">
    <text evidence="9">The sequence shown here is derived from an EMBL/GenBank/DDBJ whole genome shotgun (WGS) entry which is preliminary data.</text>
</comment>
<dbReference type="GO" id="GO:0005506">
    <property type="term" value="F:iron ion binding"/>
    <property type="evidence" value="ECO:0007669"/>
    <property type="project" value="InterPro"/>
</dbReference>
<dbReference type="InterPro" id="IPR050182">
    <property type="entry name" value="Cytochrome_P450_fam2"/>
</dbReference>
<dbReference type="FunFam" id="1.10.630.10:FF:000036">
    <property type="entry name" value="CYtochrome P450 family"/>
    <property type="match status" value="1"/>
</dbReference>
<dbReference type="GO" id="GO:0020037">
    <property type="term" value="F:heme binding"/>
    <property type="evidence" value="ECO:0007669"/>
    <property type="project" value="InterPro"/>
</dbReference>
<dbReference type="GO" id="GO:0005737">
    <property type="term" value="C:cytoplasm"/>
    <property type="evidence" value="ECO:0007669"/>
    <property type="project" value="TreeGrafter"/>
</dbReference>
<keyword evidence="3 7" id="KW-0479">Metal-binding</keyword>
<dbReference type="Proteomes" id="UP001233172">
    <property type="component" value="Unassembled WGS sequence"/>
</dbReference>
<keyword evidence="7 8" id="KW-0349">Heme</keyword>
<dbReference type="EMBL" id="JASAOG010000245">
    <property type="protein sequence ID" value="KAK0042301.1"/>
    <property type="molecule type" value="Genomic_DNA"/>
</dbReference>